<dbReference type="GO" id="GO:0016020">
    <property type="term" value="C:membrane"/>
    <property type="evidence" value="ECO:0007669"/>
    <property type="project" value="UniProtKB-SubCell"/>
</dbReference>
<dbReference type="PRINTS" id="PR00344">
    <property type="entry name" value="BCTRLSENSOR"/>
</dbReference>
<dbReference type="GO" id="GO:0000156">
    <property type="term" value="F:phosphorelay response regulator activity"/>
    <property type="evidence" value="ECO:0007669"/>
    <property type="project" value="TreeGrafter"/>
</dbReference>
<dbReference type="GO" id="GO:0006355">
    <property type="term" value="P:regulation of DNA-templated transcription"/>
    <property type="evidence" value="ECO:0007669"/>
    <property type="project" value="InterPro"/>
</dbReference>
<keyword evidence="3" id="KW-0597">Phosphoprotein</keyword>
<dbReference type="InterPro" id="IPR036097">
    <property type="entry name" value="HisK_dim/P_sf"/>
</dbReference>
<accession>A0A7V8VD02</accession>
<dbReference type="GO" id="GO:0030295">
    <property type="term" value="F:protein kinase activator activity"/>
    <property type="evidence" value="ECO:0007669"/>
    <property type="project" value="TreeGrafter"/>
</dbReference>
<dbReference type="GO" id="GO:0000155">
    <property type="term" value="F:phosphorelay sensor kinase activity"/>
    <property type="evidence" value="ECO:0007669"/>
    <property type="project" value="InterPro"/>
</dbReference>
<keyword evidence="6" id="KW-0472">Membrane</keyword>
<dbReference type="InterPro" id="IPR050351">
    <property type="entry name" value="BphY/WalK/GraS-like"/>
</dbReference>
<dbReference type="Gene3D" id="3.30.450.20">
    <property type="entry name" value="PAS domain"/>
    <property type="match status" value="1"/>
</dbReference>
<dbReference type="CDD" id="cd00130">
    <property type="entry name" value="PAS"/>
    <property type="match status" value="1"/>
</dbReference>
<dbReference type="GO" id="GO:0007234">
    <property type="term" value="P:osmosensory signaling via phosphorelay pathway"/>
    <property type="evidence" value="ECO:0007669"/>
    <property type="project" value="TreeGrafter"/>
</dbReference>
<dbReference type="EMBL" id="JACEFB010000003">
    <property type="protein sequence ID" value="MBA2225785.1"/>
    <property type="molecule type" value="Genomic_DNA"/>
</dbReference>
<dbReference type="InterPro" id="IPR035965">
    <property type="entry name" value="PAS-like_dom_sf"/>
</dbReference>
<evidence type="ECO:0000256" key="4">
    <source>
        <dbReference type="ARBA" id="ARBA00022679"/>
    </source>
</evidence>
<dbReference type="PANTHER" id="PTHR42878:SF15">
    <property type="entry name" value="BACTERIOPHYTOCHROME"/>
    <property type="match status" value="1"/>
</dbReference>
<feature type="coiled-coil region" evidence="7">
    <location>
        <begin position="139"/>
        <end position="170"/>
    </location>
</feature>
<evidence type="ECO:0000259" key="8">
    <source>
        <dbReference type="PROSITE" id="PS50109"/>
    </source>
</evidence>
<evidence type="ECO:0000313" key="10">
    <source>
        <dbReference type="EMBL" id="MBA2225785.1"/>
    </source>
</evidence>
<dbReference type="SMART" id="SM00387">
    <property type="entry name" value="HATPase_c"/>
    <property type="match status" value="1"/>
</dbReference>
<protein>
    <recommendedName>
        <fullName evidence="2">histidine kinase</fullName>
        <ecNumber evidence="2">2.7.13.3</ecNumber>
    </recommendedName>
</protein>
<dbReference type="InterPro" id="IPR003661">
    <property type="entry name" value="HisK_dim/P_dom"/>
</dbReference>
<dbReference type="PROSITE" id="PS50109">
    <property type="entry name" value="HIS_KIN"/>
    <property type="match status" value="1"/>
</dbReference>
<dbReference type="InterPro" id="IPR004358">
    <property type="entry name" value="Sig_transdc_His_kin-like_C"/>
</dbReference>
<dbReference type="Gene3D" id="3.30.565.10">
    <property type="entry name" value="Histidine kinase-like ATPase, C-terminal domain"/>
    <property type="match status" value="1"/>
</dbReference>
<name>A0A7V8VD02_9BACT</name>
<dbReference type="InterPro" id="IPR036890">
    <property type="entry name" value="HATPase_C_sf"/>
</dbReference>
<dbReference type="Pfam" id="PF00512">
    <property type="entry name" value="HisKA"/>
    <property type="match status" value="1"/>
</dbReference>
<organism evidence="10 11">
    <name type="scientific">Thermogemmata fonticola</name>
    <dbReference type="NCBI Taxonomy" id="2755323"/>
    <lineage>
        <taxon>Bacteria</taxon>
        <taxon>Pseudomonadati</taxon>
        <taxon>Planctomycetota</taxon>
        <taxon>Planctomycetia</taxon>
        <taxon>Gemmatales</taxon>
        <taxon>Gemmataceae</taxon>
        <taxon>Thermogemmata</taxon>
    </lineage>
</organism>
<keyword evidence="11" id="KW-1185">Reference proteome</keyword>
<proteinExistence type="predicted"/>
<keyword evidence="5" id="KW-0418">Kinase</keyword>
<dbReference type="CDD" id="cd00082">
    <property type="entry name" value="HisKA"/>
    <property type="match status" value="1"/>
</dbReference>
<dbReference type="PANTHER" id="PTHR42878">
    <property type="entry name" value="TWO-COMPONENT HISTIDINE KINASE"/>
    <property type="match status" value="1"/>
</dbReference>
<dbReference type="PROSITE" id="PS50112">
    <property type="entry name" value="PAS"/>
    <property type="match status" value="1"/>
</dbReference>
<dbReference type="Gene3D" id="1.10.287.130">
    <property type="match status" value="1"/>
</dbReference>
<dbReference type="RefSeq" id="WP_194537222.1">
    <property type="nucleotide sequence ID" value="NZ_JACEFB010000003.1"/>
</dbReference>
<dbReference type="Proteomes" id="UP000542342">
    <property type="component" value="Unassembled WGS sequence"/>
</dbReference>
<reference evidence="10 11" key="1">
    <citation type="submission" date="2020-07" db="EMBL/GenBank/DDBJ databases">
        <title>Thermogemmata thermophila gen. nov., sp. nov., a novel moderate thermophilic planctomycete from a Kamchatka hot spring.</title>
        <authorList>
            <person name="Elcheninov A.G."/>
            <person name="Podosokorskaya O.A."/>
            <person name="Kovaleva O.L."/>
            <person name="Novikov A."/>
            <person name="Bonch-Osmolovskaya E.A."/>
            <person name="Toshchakov S.V."/>
            <person name="Kublanov I.V."/>
        </authorList>
    </citation>
    <scope>NUCLEOTIDE SEQUENCE [LARGE SCALE GENOMIC DNA]</scope>
    <source>
        <strain evidence="10 11">2918</strain>
    </source>
</reference>
<gene>
    <name evidence="10" type="ORF">H0921_06360</name>
</gene>
<dbReference type="Pfam" id="PF02518">
    <property type="entry name" value="HATPase_c"/>
    <property type="match status" value="1"/>
</dbReference>
<keyword evidence="7" id="KW-0175">Coiled coil</keyword>
<dbReference type="SUPFAM" id="SSF55785">
    <property type="entry name" value="PYP-like sensor domain (PAS domain)"/>
    <property type="match status" value="1"/>
</dbReference>
<dbReference type="SMART" id="SM00388">
    <property type="entry name" value="HisKA"/>
    <property type="match status" value="1"/>
</dbReference>
<dbReference type="SUPFAM" id="SSF47384">
    <property type="entry name" value="Homodimeric domain of signal transducing histidine kinase"/>
    <property type="match status" value="1"/>
</dbReference>
<dbReference type="SMART" id="SM00091">
    <property type="entry name" value="PAS"/>
    <property type="match status" value="1"/>
</dbReference>
<evidence type="ECO:0000256" key="2">
    <source>
        <dbReference type="ARBA" id="ARBA00012438"/>
    </source>
</evidence>
<evidence type="ECO:0000256" key="6">
    <source>
        <dbReference type="ARBA" id="ARBA00023136"/>
    </source>
</evidence>
<evidence type="ECO:0000256" key="7">
    <source>
        <dbReference type="SAM" id="Coils"/>
    </source>
</evidence>
<dbReference type="EC" id="2.7.13.3" evidence="2"/>
<feature type="domain" description="PAS" evidence="9">
    <location>
        <begin position="20"/>
        <end position="73"/>
    </location>
</feature>
<dbReference type="InterPro" id="IPR003594">
    <property type="entry name" value="HATPase_dom"/>
</dbReference>
<dbReference type="InterPro" id="IPR000014">
    <property type="entry name" value="PAS"/>
</dbReference>
<evidence type="ECO:0000313" key="11">
    <source>
        <dbReference type="Proteomes" id="UP000542342"/>
    </source>
</evidence>
<dbReference type="InterPro" id="IPR013767">
    <property type="entry name" value="PAS_fold"/>
</dbReference>
<keyword evidence="4" id="KW-0808">Transferase</keyword>
<dbReference type="SUPFAM" id="SSF55874">
    <property type="entry name" value="ATPase domain of HSP90 chaperone/DNA topoisomerase II/histidine kinase"/>
    <property type="match status" value="1"/>
</dbReference>
<dbReference type="NCBIfam" id="TIGR00229">
    <property type="entry name" value="sensory_box"/>
    <property type="match status" value="1"/>
</dbReference>
<evidence type="ECO:0000259" key="9">
    <source>
        <dbReference type="PROSITE" id="PS50112"/>
    </source>
</evidence>
<evidence type="ECO:0000256" key="1">
    <source>
        <dbReference type="ARBA" id="ARBA00000085"/>
    </source>
</evidence>
<dbReference type="Pfam" id="PF00989">
    <property type="entry name" value="PAS"/>
    <property type="match status" value="1"/>
</dbReference>
<evidence type="ECO:0000256" key="5">
    <source>
        <dbReference type="ARBA" id="ARBA00022777"/>
    </source>
</evidence>
<comment type="catalytic activity">
    <reaction evidence="1">
        <text>ATP + protein L-histidine = ADP + protein N-phospho-L-histidine.</text>
        <dbReference type="EC" id="2.7.13.3"/>
    </reaction>
</comment>
<comment type="caution">
    <text evidence="10">The sequence shown here is derived from an EMBL/GenBank/DDBJ whole genome shotgun (WGS) entry which is preliminary data.</text>
</comment>
<dbReference type="AlphaFoldDB" id="A0A7V8VD02"/>
<feature type="domain" description="Histidine kinase" evidence="8">
    <location>
        <begin position="184"/>
        <end position="419"/>
    </location>
</feature>
<dbReference type="InterPro" id="IPR005467">
    <property type="entry name" value="His_kinase_dom"/>
</dbReference>
<evidence type="ECO:0000256" key="3">
    <source>
        <dbReference type="ARBA" id="ARBA00022553"/>
    </source>
</evidence>
<sequence length="434" mass="48894">MENFTFRENFARSYVLHHLTPEQLADILDATEDGIVTVDSEHRIVLFNRGAARLFGYESSEVLGQPLNVLLPEQYHQSHPRDMEEFARGPVESRRMGSRRVVHGRRKDGQVFPIEVTISKLRSGEQLWLTAIIRDAGERKRYEDALLRWNQQLEEQVRQHTAELVKRNQELLEKTQENEMFVYSVSHDLRSPLVNLMGFSEELEVAVRQIGELLRDPRVPPEVRSAGEALLQGDVRESLGYIQAAVERLSRIIDGLLRLSRAGRVEYRWQAVNVEQIARRVVDAHRTMIHQRQATVTIEPLPMAWADPDAVEQVMANLLHNALQALDRPTGGQIVIGHRPTSSTTFHTYFVADNGVGIDPALLPRLFQPFHSKPSGSSKGEGIGLAIVRRVVERMGGSIGVESVLHQGTTFHFTLPALPSTPINSSIAKEESSA</sequence>